<organism evidence="1 2">
    <name type="scientific">Fusarium ambrosium</name>
    <dbReference type="NCBI Taxonomy" id="131363"/>
    <lineage>
        <taxon>Eukaryota</taxon>
        <taxon>Fungi</taxon>
        <taxon>Dikarya</taxon>
        <taxon>Ascomycota</taxon>
        <taxon>Pezizomycotina</taxon>
        <taxon>Sordariomycetes</taxon>
        <taxon>Hypocreomycetidae</taxon>
        <taxon>Hypocreales</taxon>
        <taxon>Nectriaceae</taxon>
        <taxon>Fusarium</taxon>
        <taxon>Fusarium solani species complex</taxon>
    </lineage>
</organism>
<evidence type="ECO:0000313" key="2">
    <source>
        <dbReference type="Proteomes" id="UP000288429"/>
    </source>
</evidence>
<reference evidence="1 2" key="1">
    <citation type="submission" date="2017-06" db="EMBL/GenBank/DDBJ databases">
        <title>Cmopartive genomic analysis of Ambrosia Fusariam Clade fungi.</title>
        <authorList>
            <person name="Stajich J.E."/>
            <person name="Carrillo J."/>
            <person name="Kijimoto T."/>
            <person name="Eskalen A."/>
            <person name="O'Donnell K."/>
            <person name="Kasson M."/>
        </authorList>
    </citation>
    <scope>NUCLEOTIDE SEQUENCE [LARGE SCALE GENOMIC DNA]</scope>
    <source>
        <strain evidence="1 2">NRRL 20438</strain>
    </source>
</reference>
<dbReference type="AlphaFoldDB" id="A0A428SQK9"/>
<comment type="caution">
    <text evidence="1">The sequence shown here is derived from an EMBL/GenBank/DDBJ whole genome shotgun (WGS) entry which is preliminary data.</text>
</comment>
<protein>
    <submittedName>
        <fullName evidence="1">Uncharacterized protein</fullName>
    </submittedName>
</protein>
<name>A0A428SQK9_9HYPO</name>
<accession>A0A428SQK9</accession>
<proteinExistence type="predicted"/>
<dbReference type="Proteomes" id="UP000288429">
    <property type="component" value="Unassembled WGS sequence"/>
</dbReference>
<gene>
    <name evidence="1" type="ORF">CDV31_015316</name>
</gene>
<dbReference type="EMBL" id="NIZV01000395">
    <property type="protein sequence ID" value="RSL92072.1"/>
    <property type="molecule type" value="Genomic_DNA"/>
</dbReference>
<evidence type="ECO:0000313" key="1">
    <source>
        <dbReference type="EMBL" id="RSL92072.1"/>
    </source>
</evidence>
<keyword evidence="2" id="KW-1185">Reference proteome</keyword>
<sequence>MLLCACLFCASAAPEGTQKAKPIPAGWVSLVRSHAASAKWKAALQGTYLERALAGSSRLFLPTQISGSFLRHLPALNLPKTSTASANRTLL</sequence>